<keyword evidence="19" id="KW-1185">Reference proteome</keyword>
<evidence type="ECO:0000256" key="6">
    <source>
        <dbReference type="ARBA" id="ARBA00022679"/>
    </source>
</evidence>
<dbReference type="InterPro" id="IPR003660">
    <property type="entry name" value="HAMP_dom"/>
</dbReference>
<dbReference type="GO" id="GO:0000155">
    <property type="term" value="F:phosphorelay sensor kinase activity"/>
    <property type="evidence" value="ECO:0007669"/>
    <property type="project" value="InterPro"/>
</dbReference>
<dbReference type="FunFam" id="3.30.565.10:FF:000013">
    <property type="entry name" value="Two-component sensor histidine kinase"/>
    <property type="match status" value="1"/>
</dbReference>
<dbReference type="SUPFAM" id="SSF158472">
    <property type="entry name" value="HAMP domain-like"/>
    <property type="match status" value="1"/>
</dbReference>
<dbReference type="EC" id="2.7.13.3" evidence="3"/>
<dbReference type="PANTHER" id="PTHR45528:SF1">
    <property type="entry name" value="SENSOR HISTIDINE KINASE CPXA"/>
    <property type="match status" value="1"/>
</dbReference>
<dbReference type="GO" id="GO:0005886">
    <property type="term" value="C:plasma membrane"/>
    <property type="evidence" value="ECO:0007669"/>
    <property type="project" value="UniProtKB-SubCell"/>
</dbReference>
<evidence type="ECO:0000256" key="5">
    <source>
        <dbReference type="ARBA" id="ARBA00022553"/>
    </source>
</evidence>
<sequence length="384" mass="43145">MKSERPNAGESFRRKVFVSISYSFLVTLVAEFFLVRNLLTVADYEKELHSEEGFLASVADFRLIAVLLFVLFGICLFALVFWLLQRKSFVYISRISETMQAIAGGDLNASVEVEGDDEFAEMAANLNSMTEDIRKLMDRERESERTKNELITNIAHDLRTPLTSIIGYLEILSEKKELPGETRERYLEIAYTKSRKLQQLINDLFGLTKLSYGRIAMRVASIDIVKLLEQLLTEFYPNFVSAGLQYALESNVPALTITADPNLLARLFENLVNNAIKYGAEGKQIRVKVEAETETVTVRVINYGRVIPAEELPLIFEKFYRVEQSRSRNTGGTGLGLAIARNIVEMHGGSIAVTSDLSGTSFTVTLPVHLDLDKEKFANGSDRA</sequence>
<keyword evidence="4" id="KW-1003">Cell membrane</keyword>
<evidence type="ECO:0000256" key="9">
    <source>
        <dbReference type="ARBA" id="ARBA00022777"/>
    </source>
</evidence>
<evidence type="ECO:0000256" key="3">
    <source>
        <dbReference type="ARBA" id="ARBA00012438"/>
    </source>
</evidence>
<dbReference type="InterPro" id="IPR036097">
    <property type="entry name" value="HisK_dim/P_sf"/>
</dbReference>
<dbReference type="SMART" id="SM00304">
    <property type="entry name" value="HAMP"/>
    <property type="match status" value="1"/>
</dbReference>
<feature type="domain" description="Histidine kinase" evidence="16">
    <location>
        <begin position="153"/>
        <end position="370"/>
    </location>
</feature>
<comment type="caution">
    <text evidence="18">The sequence shown here is derived from an EMBL/GenBank/DDBJ whole genome shotgun (WGS) entry which is preliminary data.</text>
</comment>
<dbReference type="EMBL" id="JAUSTO010000001">
    <property type="protein sequence ID" value="MDQ0151352.1"/>
    <property type="molecule type" value="Genomic_DNA"/>
</dbReference>
<dbReference type="InterPro" id="IPR050398">
    <property type="entry name" value="HssS/ArlS-like"/>
</dbReference>
<gene>
    <name evidence="18" type="ORF">J2S20_000026</name>
</gene>
<comment type="catalytic activity">
    <reaction evidence="1">
        <text>ATP + protein L-histidine = ADP + protein N-phospho-L-histidine.</text>
        <dbReference type="EC" id="2.7.13.3"/>
    </reaction>
</comment>
<keyword evidence="9 18" id="KW-0418">Kinase</keyword>
<name>A0AAE3V7S6_9FIRM</name>
<evidence type="ECO:0000256" key="8">
    <source>
        <dbReference type="ARBA" id="ARBA00022741"/>
    </source>
</evidence>
<dbReference type="SUPFAM" id="SSF55874">
    <property type="entry name" value="ATPase domain of HSP90 chaperone/DNA topoisomerase II/histidine kinase"/>
    <property type="match status" value="1"/>
</dbReference>
<dbReference type="SMART" id="SM00388">
    <property type="entry name" value="HisKA"/>
    <property type="match status" value="1"/>
</dbReference>
<dbReference type="InterPro" id="IPR036890">
    <property type="entry name" value="HATPase_C_sf"/>
</dbReference>
<feature type="transmembrane region" description="Helical" evidence="15">
    <location>
        <begin position="20"/>
        <end position="41"/>
    </location>
</feature>
<evidence type="ECO:0000256" key="1">
    <source>
        <dbReference type="ARBA" id="ARBA00000085"/>
    </source>
</evidence>
<evidence type="ECO:0000313" key="18">
    <source>
        <dbReference type="EMBL" id="MDQ0151352.1"/>
    </source>
</evidence>
<feature type="domain" description="HAMP" evidence="17">
    <location>
        <begin position="86"/>
        <end position="138"/>
    </location>
</feature>
<dbReference type="Pfam" id="PF02518">
    <property type="entry name" value="HATPase_c"/>
    <property type="match status" value="1"/>
</dbReference>
<evidence type="ECO:0000256" key="4">
    <source>
        <dbReference type="ARBA" id="ARBA00022475"/>
    </source>
</evidence>
<evidence type="ECO:0000256" key="10">
    <source>
        <dbReference type="ARBA" id="ARBA00022840"/>
    </source>
</evidence>
<keyword evidence="5" id="KW-0597">Phosphoprotein</keyword>
<dbReference type="Gene3D" id="1.10.287.130">
    <property type="match status" value="1"/>
</dbReference>
<evidence type="ECO:0000256" key="15">
    <source>
        <dbReference type="SAM" id="Phobius"/>
    </source>
</evidence>
<dbReference type="InterPro" id="IPR004358">
    <property type="entry name" value="Sig_transdc_His_kin-like_C"/>
</dbReference>
<evidence type="ECO:0000256" key="11">
    <source>
        <dbReference type="ARBA" id="ARBA00022989"/>
    </source>
</evidence>
<dbReference type="CDD" id="cd00082">
    <property type="entry name" value="HisKA"/>
    <property type="match status" value="1"/>
</dbReference>
<dbReference type="SMART" id="SM00387">
    <property type="entry name" value="HATPase_c"/>
    <property type="match status" value="1"/>
</dbReference>
<organism evidence="18 19">
    <name type="scientific">Moryella indoligenes</name>
    <dbReference type="NCBI Taxonomy" id="371674"/>
    <lineage>
        <taxon>Bacteria</taxon>
        <taxon>Bacillati</taxon>
        <taxon>Bacillota</taxon>
        <taxon>Clostridia</taxon>
        <taxon>Lachnospirales</taxon>
        <taxon>Lachnospiraceae</taxon>
        <taxon>Moryella</taxon>
    </lineage>
</organism>
<dbReference type="RefSeq" id="WP_106612363.1">
    <property type="nucleotide sequence ID" value="NZ_JAUSTO010000001.1"/>
</dbReference>
<comment type="subcellular location">
    <subcellularLocation>
        <location evidence="2">Cell membrane</location>
        <topology evidence="2">Multi-pass membrane protein</topology>
    </subcellularLocation>
</comment>
<keyword evidence="13 15" id="KW-0472">Membrane</keyword>
<dbReference type="Proteomes" id="UP001241537">
    <property type="component" value="Unassembled WGS sequence"/>
</dbReference>
<dbReference type="GO" id="GO:0005524">
    <property type="term" value="F:ATP binding"/>
    <property type="evidence" value="ECO:0007669"/>
    <property type="project" value="UniProtKB-KW"/>
</dbReference>
<keyword evidence="10" id="KW-0067">ATP-binding</keyword>
<evidence type="ECO:0000256" key="13">
    <source>
        <dbReference type="ARBA" id="ARBA00023136"/>
    </source>
</evidence>
<evidence type="ECO:0000256" key="12">
    <source>
        <dbReference type="ARBA" id="ARBA00023012"/>
    </source>
</evidence>
<evidence type="ECO:0000259" key="17">
    <source>
        <dbReference type="PROSITE" id="PS50885"/>
    </source>
</evidence>
<feature type="transmembrane region" description="Helical" evidence="15">
    <location>
        <begin position="61"/>
        <end position="84"/>
    </location>
</feature>
<protein>
    <recommendedName>
        <fullName evidence="3">histidine kinase</fullName>
        <ecNumber evidence="3">2.7.13.3</ecNumber>
    </recommendedName>
</protein>
<keyword evidence="8" id="KW-0547">Nucleotide-binding</keyword>
<evidence type="ECO:0000313" key="19">
    <source>
        <dbReference type="Proteomes" id="UP001241537"/>
    </source>
</evidence>
<reference evidence="18" key="1">
    <citation type="submission" date="2023-07" db="EMBL/GenBank/DDBJ databases">
        <title>Genomic Encyclopedia of Type Strains, Phase IV (KMG-IV): sequencing the most valuable type-strain genomes for metagenomic binning, comparative biology and taxonomic classification.</title>
        <authorList>
            <person name="Goeker M."/>
        </authorList>
    </citation>
    <scope>NUCLEOTIDE SEQUENCE</scope>
    <source>
        <strain evidence="18">DSM 19659</strain>
    </source>
</reference>
<dbReference type="Pfam" id="PF00672">
    <property type="entry name" value="HAMP"/>
    <property type="match status" value="1"/>
</dbReference>
<proteinExistence type="predicted"/>
<feature type="coiled-coil region" evidence="14">
    <location>
        <begin position="119"/>
        <end position="146"/>
    </location>
</feature>
<keyword evidence="12" id="KW-0902">Two-component regulatory system</keyword>
<keyword evidence="7 15" id="KW-0812">Transmembrane</keyword>
<dbReference type="SUPFAM" id="SSF47384">
    <property type="entry name" value="Homodimeric domain of signal transducing histidine kinase"/>
    <property type="match status" value="1"/>
</dbReference>
<dbReference type="CDD" id="cd06225">
    <property type="entry name" value="HAMP"/>
    <property type="match status" value="1"/>
</dbReference>
<dbReference type="InterPro" id="IPR003661">
    <property type="entry name" value="HisK_dim/P_dom"/>
</dbReference>
<dbReference type="FunFam" id="1.10.287.130:FF:000008">
    <property type="entry name" value="Two-component sensor histidine kinase"/>
    <property type="match status" value="1"/>
</dbReference>
<dbReference type="Gene3D" id="3.30.565.10">
    <property type="entry name" value="Histidine kinase-like ATPase, C-terminal domain"/>
    <property type="match status" value="1"/>
</dbReference>
<evidence type="ECO:0000256" key="7">
    <source>
        <dbReference type="ARBA" id="ARBA00022692"/>
    </source>
</evidence>
<dbReference type="Pfam" id="PF00512">
    <property type="entry name" value="HisKA"/>
    <property type="match status" value="1"/>
</dbReference>
<dbReference type="AlphaFoldDB" id="A0AAE3V7S6"/>
<keyword evidence="6" id="KW-0808">Transferase</keyword>
<dbReference type="CDD" id="cd00075">
    <property type="entry name" value="HATPase"/>
    <property type="match status" value="1"/>
</dbReference>
<evidence type="ECO:0000256" key="2">
    <source>
        <dbReference type="ARBA" id="ARBA00004651"/>
    </source>
</evidence>
<keyword evidence="11 15" id="KW-1133">Transmembrane helix</keyword>
<keyword evidence="14" id="KW-0175">Coiled coil</keyword>
<dbReference type="PROSITE" id="PS50885">
    <property type="entry name" value="HAMP"/>
    <property type="match status" value="1"/>
</dbReference>
<dbReference type="PANTHER" id="PTHR45528">
    <property type="entry name" value="SENSOR HISTIDINE KINASE CPXA"/>
    <property type="match status" value="1"/>
</dbReference>
<dbReference type="Gene3D" id="6.10.340.10">
    <property type="match status" value="1"/>
</dbReference>
<accession>A0AAE3V7S6</accession>
<dbReference type="PROSITE" id="PS50109">
    <property type="entry name" value="HIS_KIN"/>
    <property type="match status" value="1"/>
</dbReference>
<evidence type="ECO:0000259" key="16">
    <source>
        <dbReference type="PROSITE" id="PS50109"/>
    </source>
</evidence>
<dbReference type="InterPro" id="IPR005467">
    <property type="entry name" value="His_kinase_dom"/>
</dbReference>
<dbReference type="PRINTS" id="PR00344">
    <property type="entry name" value="BCTRLSENSOR"/>
</dbReference>
<evidence type="ECO:0000256" key="14">
    <source>
        <dbReference type="SAM" id="Coils"/>
    </source>
</evidence>
<dbReference type="InterPro" id="IPR003594">
    <property type="entry name" value="HATPase_dom"/>
</dbReference>